<evidence type="ECO:0000256" key="7">
    <source>
        <dbReference type="ARBA" id="ARBA00023136"/>
    </source>
</evidence>
<name>A0A7W9VXV2_9HYPH</name>
<organism evidence="11 12">
    <name type="scientific">Aquamicrobium lusatiense</name>
    <dbReference type="NCBI Taxonomy" id="89772"/>
    <lineage>
        <taxon>Bacteria</taxon>
        <taxon>Pseudomonadati</taxon>
        <taxon>Pseudomonadota</taxon>
        <taxon>Alphaproteobacteria</taxon>
        <taxon>Hyphomicrobiales</taxon>
        <taxon>Phyllobacteriaceae</taxon>
        <taxon>Aquamicrobium</taxon>
    </lineage>
</organism>
<proteinExistence type="inferred from homology"/>
<dbReference type="InterPro" id="IPR007387">
    <property type="entry name" value="TRAP_DctQ"/>
</dbReference>
<comment type="similarity">
    <text evidence="8 9">Belongs to the TRAP transporter small permease family.</text>
</comment>
<keyword evidence="12" id="KW-1185">Reference proteome</keyword>
<feature type="domain" description="Tripartite ATP-independent periplasmic transporters DctQ component" evidence="10">
    <location>
        <begin position="28"/>
        <end position="144"/>
    </location>
</feature>
<feature type="transmembrane region" description="Helical" evidence="9">
    <location>
        <begin position="91"/>
        <end position="115"/>
    </location>
</feature>
<evidence type="ECO:0000259" key="10">
    <source>
        <dbReference type="Pfam" id="PF04290"/>
    </source>
</evidence>
<evidence type="ECO:0000256" key="6">
    <source>
        <dbReference type="ARBA" id="ARBA00022989"/>
    </source>
</evidence>
<evidence type="ECO:0000313" key="11">
    <source>
        <dbReference type="EMBL" id="MBB6014567.1"/>
    </source>
</evidence>
<comment type="function">
    <text evidence="9">Part of the tripartite ATP-independent periplasmic (TRAP) transport system.</text>
</comment>
<keyword evidence="7 9" id="KW-0472">Membrane</keyword>
<comment type="caution">
    <text evidence="11">The sequence shown here is derived from an EMBL/GenBank/DDBJ whole genome shotgun (WGS) entry which is preliminary data.</text>
</comment>
<dbReference type="Pfam" id="PF04290">
    <property type="entry name" value="DctQ"/>
    <property type="match status" value="1"/>
</dbReference>
<sequence length="171" mass="18052">MKYDRLERLSIGLSRPTALIGILGLMLIALITVASVVARAVFNYPLIWAHDAASLLIIIIVATCFPTGVMLRKHVAIEFLGGALGSRAHRWLTAFGALVTSAALAVLAWQMTVIAGQETAGHASTVVARIPTGPLWWLAAVIVWVSVPMQGLVTLLIITGKAAPAADGDHV</sequence>
<dbReference type="GO" id="GO:0015740">
    <property type="term" value="P:C4-dicarboxylate transport"/>
    <property type="evidence" value="ECO:0007669"/>
    <property type="project" value="TreeGrafter"/>
</dbReference>
<feature type="transmembrane region" description="Helical" evidence="9">
    <location>
        <begin position="135"/>
        <end position="158"/>
    </location>
</feature>
<feature type="transmembrane region" description="Helical" evidence="9">
    <location>
        <begin position="20"/>
        <end position="42"/>
    </location>
</feature>
<evidence type="ECO:0000256" key="2">
    <source>
        <dbReference type="ARBA" id="ARBA00022448"/>
    </source>
</evidence>
<keyword evidence="2 9" id="KW-0813">Transport</keyword>
<evidence type="ECO:0000313" key="12">
    <source>
        <dbReference type="Proteomes" id="UP000533306"/>
    </source>
</evidence>
<keyword evidence="4 9" id="KW-0997">Cell inner membrane</keyword>
<comment type="subcellular location">
    <subcellularLocation>
        <location evidence="1 9">Cell inner membrane</location>
        <topology evidence="1 9">Multi-pass membrane protein</topology>
    </subcellularLocation>
</comment>
<gene>
    <name evidence="11" type="ORF">HNR59_003962</name>
</gene>
<dbReference type="PANTHER" id="PTHR35011:SF2">
    <property type="entry name" value="2,3-DIKETO-L-GULONATE TRAP TRANSPORTER SMALL PERMEASE PROTEIN YIAM"/>
    <property type="match status" value="1"/>
</dbReference>
<accession>A0A7W9VXV2</accession>
<evidence type="ECO:0000256" key="4">
    <source>
        <dbReference type="ARBA" id="ARBA00022519"/>
    </source>
</evidence>
<evidence type="ECO:0000256" key="5">
    <source>
        <dbReference type="ARBA" id="ARBA00022692"/>
    </source>
</evidence>
<protein>
    <recommendedName>
        <fullName evidence="9">TRAP transporter small permease protein</fullName>
    </recommendedName>
</protein>
<evidence type="ECO:0000256" key="1">
    <source>
        <dbReference type="ARBA" id="ARBA00004429"/>
    </source>
</evidence>
<keyword evidence="5 9" id="KW-0812">Transmembrane</keyword>
<comment type="subunit">
    <text evidence="9">The complex comprises the extracytoplasmic solute receptor protein and the two transmembrane proteins.</text>
</comment>
<dbReference type="GO" id="GO:0005886">
    <property type="term" value="C:plasma membrane"/>
    <property type="evidence" value="ECO:0007669"/>
    <property type="project" value="UniProtKB-SubCell"/>
</dbReference>
<evidence type="ECO:0000256" key="3">
    <source>
        <dbReference type="ARBA" id="ARBA00022475"/>
    </source>
</evidence>
<dbReference type="EMBL" id="JACHEU010000006">
    <property type="protein sequence ID" value="MBB6014567.1"/>
    <property type="molecule type" value="Genomic_DNA"/>
</dbReference>
<dbReference type="AlphaFoldDB" id="A0A7W9VXV2"/>
<reference evidence="11 12" key="1">
    <citation type="submission" date="2020-08" db="EMBL/GenBank/DDBJ databases">
        <title>Genomic Encyclopedia of Type Strains, Phase IV (KMG-IV): sequencing the most valuable type-strain genomes for metagenomic binning, comparative biology and taxonomic classification.</title>
        <authorList>
            <person name="Goeker M."/>
        </authorList>
    </citation>
    <scope>NUCLEOTIDE SEQUENCE [LARGE SCALE GENOMIC DNA]</scope>
    <source>
        <strain evidence="11 12">DSM 11099</strain>
    </source>
</reference>
<keyword evidence="6 9" id="KW-1133">Transmembrane helix</keyword>
<dbReference type="InterPro" id="IPR055348">
    <property type="entry name" value="DctQ"/>
</dbReference>
<keyword evidence="3" id="KW-1003">Cell membrane</keyword>
<dbReference type="PANTHER" id="PTHR35011">
    <property type="entry name" value="2,3-DIKETO-L-GULONATE TRAP TRANSPORTER SMALL PERMEASE PROTEIN YIAM"/>
    <property type="match status" value="1"/>
</dbReference>
<feature type="transmembrane region" description="Helical" evidence="9">
    <location>
        <begin position="48"/>
        <end position="71"/>
    </location>
</feature>
<dbReference type="RefSeq" id="WP_183832817.1">
    <property type="nucleotide sequence ID" value="NZ_JACHEU010000006.1"/>
</dbReference>
<evidence type="ECO:0000256" key="8">
    <source>
        <dbReference type="ARBA" id="ARBA00038436"/>
    </source>
</evidence>
<dbReference type="Proteomes" id="UP000533306">
    <property type="component" value="Unassembled WGS sequence"/>
</dbReference>
<dbReference type="GO" id="GO:0022857">
    <property type="term" value="F:transmembrane transporter activity"/>
    <property type="evidence" value="ECO:0007669"/>
    <property type="project" value="UniProtKB-UniRule"/>
</dbReference>
<evidence type="ECO:0000256" key="9">
    <source>
        <dbReference type="RuleBase" id="RU369079"/>
    </source>
</evidence>